<dbReference type="InterPro" id="IPR006640">
    <property type="entry name" value="SprT-like_domain"/>
</dbReference>
<keyword evidence="4" id="KW-1185">Reference proteome</keyword>
<feature type="non-terminal residue" evidence="3">
    <location>
        <position position="84"/>
    </location>
</feature>
<dbReference type="Pfam" id="PF10263">
    <property type="entry name" value="SprT-like"/>
    <property type="match status" value="1"/>
</dbReference>
<feature type="region of interest" description="Disordered" evidence="1">
    <location>
        <begin position="60"/>
        <end position="84"/>
    </location>
</feature>
<dbReference type="EMBL" id="MU827370">
    <property type="protein sequence ID" value="KAJ7351012.1"/>
    <property type="molecule type" value="Genomic_DNA"/>
</dbReference>
<reference evidence="3" key="1">
    <citation type="submission" date="2023-01" db="EMBL/GenBank/DDBJ databases">
        <title>Genome assembly of the deep-sea coral Lophelia pertusa.</title>
        <authorList>
            <person name="Herrera S."/>
            <person name="Cordes E."/>
        </authorList>
    </citation>
    <scope>NUCLEOTIDE SEQUENCE</scope>
    <source>
        <strain evidence="3">USNM1676648</strain>
        <tissue evidence="3">Polyp</tissue>
    </source>
</reference>
<dbReference type="Proteomes" id="UP001163046">
    <property type="component" value="Unassembled WGS sequence"/>
</dbReference>
<evidence type="ECO:0000256" key="1">
    <source>
        <dbReference type="SAM" id="MobiDB-lite"/>
    </source>
</evidence>
<sequence length="84" mass="9827">MSNEEYHVIRNSKRKQRLYGVTHSILVPKYDFFIAIFHKEQTDRSLLSTVIHEMAHAEHVATGGPNEQSHGKQFQKIGRRLLRN</sequence>
<dbReference type="OrthoDB" id="8948380at2759"/>
<proteinExistence type="predicted"/>
<comment type="caution">
    <text evidence="3">The sequence shown here is derived from an EMBL/GenBank/DDBJ whole genome shotgun (WGS) entry which is preliminary data.</text>
</comment>
<protein>
    <recommendedName>
        <fullName evidence="2">SprT-like domain-containing protein</fullName>
    </recommendedName>
</protein>
<gene>
    <name evidence="3" type="ORF">OS493_037273</name>
</gene>
<dbReference type="GO" id="GO:0006974">
    <property type="term" value="P:DNA damage response"/>
    <property type="evidence" value="ECO:0007669"/>
    <property type="project" value="UniProtKB-ARBA"/>
</dbReference>
<organism evidence="3 4">
    <name type="scientific">Desmophyllum pertusum</name>
    <dbReference type="NCBI Taxonomy" id="174260"/>
    <lineage>
        <taxon>Eukaryota</taxon>
        <taxon>Metazoa</taxon>
        <taxon>Cnidaria</taxon>
        <taxon>Anthozoa</taxon>
        <taxon>Hexacorallia</taxon>
        <taxon>Scleractinia</taxon>
        <taxon>Caryophylliina</taxon>
        <taxon>Caryophylliidae</taxon>
        <taxon>Desmophyllum</taxon>
    </lineage>
</organism>
<evidence type="ECO:0000259" key="2">
    <source>
        <dbReference type="Pfam" id="PF10263"/>
    </source>
</evidence>
<evidence type="ECO:0000313" key="4">
    <source>
        <dbReference type="Proteomes" id="UP001163046"/>
    </source>
</evidence>
<dbReference type="AlphaFoldDB" id="A0A9W9YL10"/>
<accession>A0A9W9YL10</accession>
<feature type="domain" description="SprT-like" evidence="2">
    <location>
        <begin position="39"/>
        <end position="81"/>
    </location>
</feature>
<name>A0A9W9YL10_9CNID</name>
<evidence type="ECO:0000313" key="3">
    <source>
        <dbReference type="EMBL" id="KAJ7351012.1"/>
    </source>
</evidence>